<dbReference type="Proteomes" id="UP000220635">
    <property type="component" value="Unassembled WGS sequence"/>
</dbReference>
<dbReference type="OrthoDB" id="2898464at2"/>
<accession>A0A2A8PS38</accession>
<gene>
    <name evidence="1" type="ORF">CN425_21130</name>
</gene>
<evidence type="ECO:0000313" key="1">
    <source>
        <dbReference type="EMBL" id="PEV98473.1"/>
    </source>
</evidence>
<proteinExistence type="predicted"/>
<organism evidence="1 2">
    <name type="scientific">Bacillus cereus</name>
    <dbReference type="NCBI Taxonomy" id="1396"/>
    <lineage>
        <taxon>Bacteria</taxon>
        <taxon>Bacillati</taxon>
        <taxon>Bacillota</taxon>
        <taxon>Bacilli</taxon>
        <taxon>Bacillales</taxon>
        <taxon>Bacillaceae</taxon>
        <taxon>Bacillus</taxon>
        <taxon>Bacillus cereus group</taxon>
    </lineage>
</organism>
<evidence type="ECO:0000313" key="2">
    <source>
        <dbReference type="Proteomes" id="UP000220635"/>
    </source>
</evidence>
<dbReference type="EMBL" id="NTWE01000040">
    <property type="protein sequence ID" value="PEV98473.1"/>
    <property type="molecule type" value="Genomic_DNA"/>
</dbReference>
<protein>
    <submittedName>
        <fullName evidence="1">Uncharacterized protein</fullName>
    </submittedName>
</protein>
<sequence>MFSIKNLKPSQIQFILKCYVYSIYTSGDVNGDKGINSKNAEIIANNYGKKGVSVKDGIVNEKITYKSTLFENRVLFSINNPYPAKGVYWGYTRETGKGIYIKLYKVKL</sequence>
<comment type="caution">
    <text evidence="1">The sequence shown here is derived from an EMBL/GenBank/DDBJ whole genome shotgun (WGS) entry which is preliminary data.</text>
</comment>
<name>A0A2A8PS38_BACCE</name>
<reference evidence="1 2" key="1">
    <citation type="submission" date="2017-09" db="EMBL/GenBank/DDBJ databases">
        <title>Large-scale bioinformatics analysis of Bacillus genomes uncovers conserved roles of natural products in bacterial physiology.</title>
        <authorList>
            <consortium name="Agbiome Team Llc"/>
            <person name="Bleich R.M."/>
            <person name="Grubbs K.J."/>
            <person name="Santa Maria K.C."/>
            <person name="Allen S.E."/>
            <person name="Farag S."/>
            <person name="Shank E.A."/>
            <person name="Bowers A."/>
        </authorList>
    </citation>
    <scope>NUCLEOTIDE SEQUENCE [LARGE SCALE GENOMIC DNA]</scope>
    <source>
        <strain evidence="1 2">AFS010695</strain>
    </source>
</reference>
<dbReference type="AlphaFoldDB" id="A0A2A8PS38"/>